<dbReference type="EMBL" id="CP014228">
    <property type="protein sequence ID" value="AMD86836.1"/>
    <property type="molecule type" value="Genomic_DNA"/>
</dbReference>
<gene>
    <name evidence="2" type="ORF">AXF14_03505</name>
</gene>
<dbReference type="KEGG" id="ard:AXF14_03505"/>
<proteinExistence type="predicted"/>
<keyword evidence="3" id="KW-1185">Reference proteome</keyword>
<dbReference type="InterPro" id="IPR015854">
    <property type="entry name" value="ABC_transpr_LolD-like"/>
</dbReference>
<dbReference type="GO" id="GO:0022857">
    <property type="term" value="F:transmembrane transporter activity"/>
    <property type="evidence" value="ECO:0007669"/>
    <property type="project" value="TreeGrafter"/>
</dbReference>
<dbReference type="GO" id="GO:0005886">
    <property type="term" value="C:plasma membrane"/>
    <property type="evidence" value="ECO:0007669"/>
    <property type="project" value="TreeGrafter"/>
</dbReference>
<evidence type="ECO:0000313" key="3">
    <source>
        <dbReference type="Proteomes" id="UP000065220"/>
    </source>
</evidence>
<dbReference type="STRING" id="111015.AXF14_03505"/>
<dbReference type="SUPFAM" id="SSF52540">
    <property type="entry name" value="P-loop containing nucleoside triphosphate hydrolases"/>
    <property type="match status" value="1"/>
</dbReference>
<feature type="region of interest" description="Disordered" evidence="1">
    <location>
        <begin position="53"/>
        <end position="88"/>
    </location>
</feature>
<dbReference type="InterPro" id="IPR027417">
    <property type="entry name" value="P-loop_NTPase"/>
</dbReference>
<sequence>MVADEPTGNLDRATGTQVMDTLERLNERGTTLIVVTDDPDVAARAHRRLHVLDGHVTETTQPASPTPSADTAVLATKPPAPEGRPSGLRLPDGIIGGFLRWSQFRWLV</sequence>
<accession>A0A109W297</accession>
<evidence type="ECO:0000313" key="2">
    <source>
        <dbReference type="EMBL" id="AMD86836.1"/>
    </source>
</evidence>
<dbReference type="Proteomes" id="UP000065220">
    <property type="component" value="Chromosome"/>
</dbReference>
<dbReference type="PANTHER" id="PTHR24220:SF86">
    <property type="entry name" value="ABC TRANSPORTER ABCH.1"/>
    <property type="match status" value="1"/>
</dbReference>
<protein>
    <recommendedName>
        <fullName evidence="4">ABC transporter domain-containing protein</fullName>
    </recommendedName>
</protein>
<dbReference type="RefSeq" id="WP_067940884.1">
    <property type="nucleotide sequence ID" value="NZ_CP014228.1"/>
</dbReference>
<evidence type="ECO:0000256" key="1">
    <source>
        <dbReference type="SAM" id="MobiDB-lite"/>
    </source>
</evidence>
<reference evidence="3" key="1">
    <citation type="submission" date="2016-02" db="EMBL/GenBank/DDBJ databases">
        <authorList>
            <person name="Holder M.E."/>
            <person name="Ajami N.J."/>
            <person name="Petrosino J.F."/>
        </authorList>
    </citation>
    <scope>NUCLEOTIDE SEQUENCE [LARGE SCALE GENOMIC DNA]</scope>
    <source>
        <strain evidence="3">CCUG 36733</strain>
    </source>
</reference>
<feature type="compositionally biased region" description="Polar residues" evidence="1">
    <location>
        <begin position="57"/>
        <end position="69"/>
    </location>
</feature>
<organism evidence="2 3">
    <name type="scientific">Actinomyces radicidentis</name>
    <dbReference type="NCBI Taxonomy" id="111015"/>
    <lineage>
        <taxon>Bacteria</taxon>
        <taxon>Bacillati</taxon>
        <taxon>Actinomycetota</taxon>
        <taxon>Actinomycetes</taxon>
        <taxon>Actinomycetales</taxon>
        <taxon>Actinomycetaceae</taxon>
        <taxon>Actinomyces</taxon>
    </lineage>
</organism>
<dbReference type="Gene3D" id="3.40.50.300">
    <property type="entry name" value="P-loop containing nucleotide triphosphate hydrolases"/>
    <property type="match status" value="1"/>
</dbReference>
<evidence type="ECO:0008006" key="4">
    <source>
        <dbReference type="Google" id="ProtNLM"/>
    </source>
</evidence>
<name>A0A109W297_ACTRD</name>
<dbReference type="OrthoDB" id="4814201at2"/>
<dbReference type="PANTHER" id="PTHR24220">
    <property type="entry name" value="IMPORT ATP-BINDING PROTEIN"/>
    <property type="match status" value="1"/>
</dbReference>
<dbReference type="AlphaFoldDB" id="A0A109W297"/>